<protein>
    <recommendedName>
        <fullName evidence="5">LTXXQ motif family protein</fullName>
    </recommendedName>
</protein>
<keyword evidence="2" id="KW-0732">Signal</keyword>
<gene>
    <name evidence="3" type="ORF">A3K87_25520</name>
</gene>
<evidence type="ECO:0008006" key="5">
    <source>
        <dbReference type="Google" id="ProtNLM"/>
    </source>
</evidence>
<name>A0AA91DL97_VARPD</name>
<feature type="chain" id="PRO_5041709591" description="LTXXQ motif family protein" evidence="2">
    <location>
        <begin position="26"/>
        <end position="162"/>
    </location>
</feature>
<dbReference type="Proteomes" id="UP000077852">
    <property type="component" value="Unassembled WGS sequence"/>
</dbReference>
<evidence type="ECO:0000313" key="3">
    <source>
        <dbReference type="EMBL" id="OAK59860.1"/>
    </source>
</evidence>
<dbReference type="GO" id="GO:0042597">
    <property type="term" value="C:periplasmic space"/>
    <property type="evidence" value="ECO:0007669"/>
    <property type="project" value="InterPro"/>
</dbReference>
<evidence type="ECO:0000313" key="4">
    <source>
        <dbReference type="Proteomes" id="UP000077852"/>
    </source>
</evidence>
<feature type="region of interest" description="Disordered" evidence="1">
    <location>
        <begin position="30"/>
        <end position="58"/>
    </location>
</feature>
<sequence>MTMKRPLQRFALAAVLIAVSGHGFAQFGGGGGGMGGGRRGARSDNASSQRTGDGLSTPATAAAKVRDKLYDLRLQLMVTPEQSLLWDRFSDAVWDLAGRGGLASAASADDQTAVQFAQQRAVLAADRARRAQAVSDALSSLYDTLSPEQRHIADQNLPAVIP</sequence>
<evidence type="ECO:0000256" key="1">
    <source>
        <dbReference type="SAM" id="MobiDB-lite"/>
    </source>
</evidence>
<reference evidence="3 4" key="1">
    <citation type="submission" date="2016-03" db="EMBL/GenBank/DDBJ databases">
        <title>Genome sequence of Variovorax paradoxus KB5.</title>
        <authorList>
            <person name="Jeong H."/>
            <person name="Hong C.E."/>
            <person name="Jo S.H."/>
            <person name="Park J.M."/>
        </authorList>
    </citation>
    <scope>NUCLEOTIDE SEQUENCE [LARGE SCALE GENOMIC DNA]</scope>
    <source>
        <strain evidence="3 4">KB5</strain>
    </source>
</reference>
<proteinExistence type="predicted"/>
<dbReference type="Pfam" id="PF07813">
    <property type="entry name" value="LTXXQ"/>
    <property type="match status" value="1"/>
</dbReference>
<feature type="signal peptide" evidence="2">
    <location>
        <begin position="1"/>
        <end position="25"/>
    </location>
</feature>
<dbReference type="EMBL" id="LVHG01000067">
    <property type="protein sequence ID" value="OAK59860.1"/>
    <property type="molecule type" value="Genomic_DNA"/>
</dbReference>
<dbReference type="InterPro" id="IPR012899">
    <property type="entry name" value="LTXXQ"/>
</dbReference>
<dbReference type="AlphaFoldDB" id="A0AA91DL97"/>
<accession>A0AA91DL97</accession>
<dbReference type="RefSeq" id="WP_081270133.1">
    <property type="nucleotide sequence ID" value="NZ_LVHG01000067.1"/>
</dbReference>
<evidence type="ECO:0000256" key="2">
    <source>
        <dbReference type="SAM" id="SignalP"/>
    </source>
</evidence>
<comment type="caution">
    <text evidence="3">The sequence shown here is derived from an EMBL/GenBank/DDBJ whole genome shotgun (WGS) entry which is preliminary data.</text>
</comment>
<organism evidence="3 4">
    <name type="scientific">Variovorax paradoxus</name>
    <dbReference type="NCBI Taxonomy" id="34073"/>
    <lineage>
        <taxon>Bacteria</taxon>
        <taxon>Pseudomonadati</taxon>
        <taxon>Pseudomonadota</taxon>
        <taxon>Betaproteobacteria</taxon>
        <taxon>Burkholderiales</taxon>
        <taxon>Comamonadaceae</taxon>
        <taxon>Variovorax</taxon>
    </lineage>
</organism>